<feature type="compositionally biased region" description="Acidic residues" evidence="8">
    <location>
        <begin position="826"/>
        <end position="837"/>
    </location>
</feature>
<dbReference type="GO" id="GO:0016887">
    <property type="term" value="F:ATP hydrolysis activity"/>
    <property type="evidence" value="ECO:0007669"/>
    <property type="project" value="InterPro"/>
</dbReference>
<comment type="caution">
    <text evidence="11">The sequence shown here is derived from an EMBL/GenBank/DDBJ whole genome shotgun (WGS) entry which is preliminary data.</text>
</comment>
<dbReference type="GO" id="GO:0016020">
    <property type="term" value="C:membrane"/>
    <property type="evidence" value="ECO:0007669"/>
    <property type="project" value="InterPro"/>
</dbReference>
<dbReference type="SUPFAM" id="SSF90123">
    <property type="entry name" value="ABC transporter transmembrane region"/>
    <property type="match status" value="2"/>
</dbReference>
<evidence type="ECO:0000313" key="11">
    <source>
        <dbReference type="EMBL" id="CAE8607002.1"/>
    </source>
</evidence>
<keyword evidence="4" id="KW-0547">Nucleotide-binding</keyword>
<keyword evidence="6 9" id="KW-1133">Transmembrane helix</keyword>
<dbReference type="Gene3D" id="3.40.50.300">
    <property type="entry name" value="P-loop containing nucleotide triphosphate hydrolases"/>
    <property type="match status" value="2"/>
</dbReference>
<dbReference type="PANTHER" id="PTHR11384:SF59">
    <property type="entry name" value="LYSOSOMAL COBALAMIN TRANSPORTER ABCD4"/>
    <property type="match status" value="1"/>
</dbReference>
<sequence length="1543" mass="171985">MRELRISQSRTTQSNNSTNHNDNNNNNNNNNNHNNTTQTRDQGPQLVSSPYSGKAELQPQVTSLVLQLLRLLRICVPTAFSEQGAFLIAALLLSFCYGLLACLVPSLLVRPLWTMVKSGQLASFKGFVVVMLLYNAAIAIVKASANFCAMRAMVSCRAALVRHHHAVYMNRHGRLYYTLGNLDNRVDMPDARITNDSDLLLQFLFEFVLGGVMKPESGMCCQLFFLAASLGVAHFEAEQGAPGWGLRAIGISLSVVLVSLVPTVIVADGLTKAQERVQAAEAGLRSAHAKCRLFAESICFYGGEATEAQRLDRHCAEIYGGFRNFAAYKLLVDLVQLSFYFGLAPISMVIAAFIVRKGVWTPDSETTFYVLNLTFLRIIRCCMEVSKNIVDLAKAKAMLQRVVLLLEVTDAFVAFEAHRHDTLQSSTPMLSRASGSLIDEEEVLCCLPYYRVREFQCGEVVPMGISQAVEFQHVDIYTPDGLRLLLKDVSLCLKPGESCLIMGPSGIGKSSLLRVLGQLWPLFRSPGPLGMQTSFKRPGPLNVFFLAQRPYLFQGTLREQVAYPIWDNSLLTELDDDCMEDLFTDANLGDVWEARRDELDTPGIFWDDVLSLGEQQRLQFCRLFWHAEWHTRHGDTSQGFFAVLDESSASMDTTSEMLVYKACRERGLGYLSVAHRPTVIQFHSKVLHFEFDGQLALRHRVRDAKELAFESASLIQAEGQNNQEWRPQNKRRALGMSQTLSVRHRRNANSASFTSLTGLVVQSSLSRISGEGDKSSLAMKKIETAPGSLSSLGEARRRSPLEGSETLSSISRPFAVLREESRSPSDFDETGDPEEAADNGGENGALVVSPFSAVEAEAEARVWTLGDFVLLARLCFSKVWLLLTVAALNLFAAAMLAFWAELFTNVKSVIKPGTEATFHAFGRDLGMQVTYLRLLPIILVWGPALGVVKAIANYCSVLLMIEWRSRLLTQLHEMYLSKDGRVYYVLSNLDGRVESADQRITNDVDLFLQFSFEFFAGGIMKPDSGMLFKICVFSVSCCIVWMDVERSLPGMGGCAPSVACALFLVSFLLVERLGRRCGDCQRELQLAEGTFRAAHARCRTFAEGISFYGGEATEKLMLDRHFQPVVDNFITFSWRKFPVEILQLSIYQGQYTIAMLIGGFVSFKEPDQARRVQLFDLTNAAMVGCLDSLNRITCQIMDFAKASAFANRVVELYEVMQSFLAFGMGTRRHTNNEGEELDSSPGGGREERESEPLLGGAKLTCSFSCSAIGRSSAEDLKLRSGDLVPTGSSAGIVFEEVDIYTPDGLRLLLPKVSLALEPGQSCLIMGPSGIGKSSLLRVLGLLWPLFRTPGKEGQRAVFSRPGPRNVFFLAQRPYLFEGTLREQIAYPVWDVSLLNELDDVSLERLFREANLQEVWEARKGELDVPGIAWADILSLGEQQRLQFCRLFWHADWHSRHGDTSQGFFAVLDESSASMDTASEMKVYQSLQKRKLGFLSVAHRPTVIRFHSKVVNFQFNLRRELMYRVRDAADMAQETAALMTEHLK</sequence>
<evidence type="ECO:0000256" key="3">
    <source>
        <dbReference type="ARBA" id="ARBA00022692"/>
    </source>
</evidence>
<dbReference type="SUPFAM" id="SSF52540">
    <property type="entry name" value="P-loop containing nucleoside triphosphate hydrolases"/>
    <property type="match status" value="2"/>
</dbReference>
<feature type="transmembrane region" description="Helical" evidence="9">
    <location>
        <begin position="337"/>
        <end position="355"/>
    </location>
</feature>
<dbReference type="PANTHER" id="PTHR11384">
    <property type="entry name" value="ATP-BINDING CASSETTE, SUB-FAMILY D MEMBER"/>
    <property type="match status" value="1"/>
</dbReference>
<keyword evidence="5" id="KW-0067">ATP-binding</keyword>
<dbReference type="InterPro" id="IPR003593">
    <property type="entry name" value="AAA+_ATPase"/>
</dbReference>
<dbReference type="Proteomes" id="UP000654075">
    <property type="component" value="Unassembled WGS sequence"/>
</dbReference>
<feature type="region of interest" description="Disordered" evidence="8">
    <location>
        <begin position="1230"/>
        <end position="1251"/>
    </location>
</feature>
<protein>
    <recommendedName>
        <fullName evidence="10">ABC transporter domain-containing protein</fullName>
    </recommendedName>
</protein>
<evidence type="ECO:0000259" key="10">
    <source>
        <dbReference type="PROSITE" id="PS50893"/>
    </source>
</evidence>
<feature type="region of interest" description="Disordered" evidence="8">
    <location>
        <begin position="1"/>
        <end position="49"/>
    </location>
</feature>
<dbReference type="InterPro" id="IPR036640">
    <property type="entry name" value="ABC1_TM_sf"/>
</dbReference>
<accession>A0A813F3E3</accession>
<dbReference type="SMART" id="SM00382">
    <property type="entry name" value="AAA"/>
    <property type="match status" value="2"/>
</dbReference>
<dbReference type="InterPro" id="IPR011527">
    <property type="entry name" value="ABC1_TM_dom"/>
</dbReference>
<dbReference type="EMBL" id="CAJNNV010020202">
    <property type="protein sequence ID" value="CAE8607002.1"/>
    <property type="molecule type" value="Genomic_DNA"/>
</dbReference>
<feature type="transmembrane region" description="Helical" evidence="9">
    <location>
        <begin position="934"/>
        <end position="961"/>
    </location>
</feature>
<keyword evidence="3 9" id="KW-0812">Transmembrane</keyword>
<dbReference type="GO" id="GO:0005524">
    <property type="term" value="F:ATP binding"/>
    <property type="evidence" value="ECO:0007669"/>
    <property type="project" value="UniProtKB-KW"/>
</dbReference>
<dbReference type="CDD" id="cd03223">
    <property type="entry name" value="ABCD_peroxisomal_ALDP"/>
    <property type="match status" value="1"/>
</dbReference>
<keyword evidence="12" id="KW-1185">Reference proteome</keyword>
<dbReference type="InterPro" id="IPR027417">
    <property type="entry name" value="P-loop_NTPase"/>
</dbReference>
<keyword evidence="7 9" id="KW-0472">Membrane</keyword>
<dbReference type="GO" id="GO:0140359">
    <property type="term" value="F:ABC-type transporter activity"/>
    <property type="evidence" value="ECO:0007669"/>
    <property type="project" value="InterPro"/>
</dbReference>
<feature type="region of interest" description="Disordered" evidence="8">
    <location>
        <begin position="788"/>
        <end position="807"/>
    </location>
</feature>
<gene>
    <name evidence="11" type="ORF">PGLA1383_LOCUS24950</name>
</gene>
<keyword evidence="2" id="KW-0813">Transport</keyword>
<dbReference type="InterPro" id="IPR017871">
    <property type="entry name" value="ABC_transporter-like_CS"/>
</dbReference>
<evidence type="ECO:0000256" key="5">
    <source>
        <dbReference type="ARBA" id="ARBA00022840"/>
    </source>
</evidence>
<reference evidence="11" key="1">
    <citation type="submission" date="2021-02" db="EMBL/GenBank/DDBJ databases">
        <authorList>
            <person name="Dougan E. K."/>
            <person name="Rhodes N."/>
            <person name="Thang M."/>
            <person name="Chan C."/>
        </authorList>
    </citation>
    <scope>NUCLEOTIDE SEQUENCE</scope>
</reference>
<feature type="transmembrane region" description="Helical" evidence="9">
    <location>
        <begin position="1050"/>
        <end position="1070"/>
    </location>
</feature>
<dbReference type="OrthoDB" id="427016at2759"/>
<dbReference type="PROSITE" id="PS50893">
    <property type="entry name" value="ABC_TRANSPORTER_2"/>
    <property type="match status" value="1"/>
</dbReference>
<evidence type="ECO:0000256" key="1">
    <source>
        <dbReference type="ARBA" id="ARBA00008575"/>
    </source>
</evidence>
<feature type="transmembrane region" description="Helical" evidence="9">
    <location>
        <begin position="86"/>
        <end position="109"/>
    </location>
</feature>
<feature type="region of interest" description="Disordered" evidence="8">
    <location>
        <begin position="820"/>
        <end position="842"/>
    </location>
</feature>
<dbReference type="Pfam" id="PF00005">
    <property type="entry name" value="ABC_tran"/>
    <property type="match status" value="2"/>
</dbReference>
<comment type="similarity">
    <text evidence="1">Belongs to the ABC transporter superfamily. ABCD family. Peroxisomal fatty acyl CoA transporter (TC 3.A.1.203) subfamily.</text>
</comment>
<feature type="transmembrane region" description="Helical" evidence="9">
    <location>
        <begin position="879"/>
        <end position="900"/>
    </location>
</feature>
<evidence type="ECO:0000256" key="9">
    <source>
        <dbReference type="SAM" id="Phobius"/>
    </source>
</evidence>
<dbReference type="InterPro" id="IPR050835">
    <property type="entry name" value="ABC_transporter_sub-D"/>
</dbReference>
<evidence type="ECO:0000313" key="12">
    <source>
        <dbReference type="Proteomes" id="UP000654075"/>
    </source>
</evidence>
<feature type="domain" description="ABC transporter" evidence="10">
    <location>
        <begin position="471"/>
        <end position="717"/>
    </location>
</feature>
<organism evidence="11 12">
    <name type="scientific">Polarella glacialis</name>
    <name type="common">Dinoflagellate</name>
    <dbReference type="NCBI Taxonomy" id="89957"/>
    <lineage>
        <taxon>Eukaryota</taxon>
        <taxon>Sar</taxon>
        <taxon>Alveolata</taxon>
        <taxon>Dinophyceae</taxon>
        <taxon>Suessiales</taxon>
        <taxon>Suessiaceae</taxon>
        <taxon>Polarella</taxon>
    </lineage>
</organism>
<dbReference type="InterPro" id="IPR003439">
    <property type="entry name" value="ABC_transporter-like_ATP-bd"/>
</dbReference>
<feature type="compositionally biased region" description="Low complexity" evidence="8">
    <location>
        <begin position="7"/>
        <end position="42"/>
    </location>
</feature>
<evidence type="ECO:0000256" key="7">
    <source>
        <dbReference type="ARBA" id="ARBA00023136"/>
    </source>
</evidence>
<evidence type="ECO:0000256" key="8">
    <source>
        <dbReference type="SAM" id="MobiDB-lite"/>
    </source>
</evidence>
<evidence type="ECO:0000256" key="2">
    <source>
        <dbReference type="ARBA" id="ARBA00022448"/>
    </source>
</evidence>
<evidence type="ECO:0000256" key="6">
    <source>
        <dbReference type="ARBA" id="ARBA00022989"/>
    </source>
</evidence>
<dbReference type="Pfam" id="PF06472">
    <property type="entry name" value="ABC_membrane_2"/>
    <property type="match status" value="2"/>
</dbReference>
<name>A0A813F3E3_POLGL</name>
<feature type="transmembrane region" description="Helical" evidence="9">
    <location>
        <begin position="121"/>
        <end position="141"/>
    </location>
</feature>
<feature type="transmembrane region" description="Helical" evidence="9">
    <location>
        <begin position="244"/>
        <end position="267"/>
    </location>
</feature>
<proteinExistence type="inferred from homology"/>
<dbReference type="PROSITE" id="PS00211">
    <property type="entry name" value="ABC_TRANSPORTER_1"/>
    <property type="match status" value="2"/>
</dbReference>
<dbReference type="Gene3D" id="1.20.1560.10">
    <property type="entry name" value="ABC transporter type 1, transmembrane domain"/>
    <property type="match status" value="2"/>
</dbReference>
<evidence type="ECO:0000256" key="4">
    <source>
        <dbReference type="ARBA" id="ARBA00022741"/>
    </source>
</evidence>